<dbReference type="AlphaFoldDB" id="A0A086JWG8"/>
<dbReference type="Proteomes" id="UP000028838">
    <property type="component" value="Unassembled WGS sequence"/>
</dbReference>
<dbReference type="PROSITE" id="PS51205">
    <property type="entry name" value="VPS9"/>
    <property type="match status" value="1"/>
</dbReference>
<evidence type="ECO:0000259" key="1">
    <source>
        <dbReference type="PROSITE" id="PS51205"/>
    </source>
</evidence>
<evidence type="ECO:0000313" key="3">
    <source>
        <dbReference type="Proteomes" id="UP000028838"/>
    </source>
</evidence>
<protein>
    <submittedName>
        <fullName evidence="2">Vacuolar sorting 9 (VPS9 domain ) protein</fullName>
    </submittedName>
</protein>
<dbReference type="EMBL" id="AEYH02002648">
    <property type="protein sequence ID" value="KFG36486.1"/>
    <property type="molecule type" value="Genomic_DNA"/>
</dbReference>
<dbReference type="SUPFAM" id="SSF109993">
    <property type="entry name" value="VPS9 domain"/>
    <property type="match status" value="1"/>
</dbReference>
<dbReference type="Gene3D" id="1.20.1050.80">
    <property type="entry name" value="VPS9 domain"/>
    <property type="match status" value="1"/>
</dbReference>
<feature type="domain" description="VPS9" evidence="1">
    <location>
        <begin position="1"/>
        <end position="162"/>
    </location>
</feature>
<dbReference type="InterPro" id="IPR003123">
    <property type="entry name" value="VPS9"/>
</dbReference>
<accession>A0A086JWG8</accession>
<dbReference type="VEuPathDB" id="ToxoDB:TGFOU_281570B"/>
<dbReference type="OrthoDB" id="331850at2759"/>
<evidence type="ECO:0000313" key="2">
    <source>
        <dbReference type="EMBL" id="KFG36486.1"/>
    </source>
</evidence>
<proteinExistence type="predicted"/>
<gene>
    <name evidence="2" type="ORF">TGFOU_281570B</name>
</gene>
<organism evidence="2 3">
    <name type="scientific">Toxoplasma gondii FOU</name>
    <dbReference type="NCBI Taxonomy" id="943167"/>
    <lineage>
        <taxon>Eukaryota</taxon>
        <taxon>Sar</taxon>
        <taxon>Alveolata</taxon>
        <taxon>Apicomplexa</taxon>
        <taxon>Conoidasida</taxon>
        <taxon>Coccidia</taxon>
        <taxon>Eucoccidiorida</taxon>
        <taxon>Eimeriorina</taxon>
        <taxon>Sarcocystidae</taxon>
        <taxon>Toxoplasma</taxon>
    </lineage>
</organism>
<dbReference type="Pfam" id="PF02204">
    <property type="entry name" value="VPS9"/>
    <property type="match status" value="1"/>
</dbReference>
<comment type="caution">
    <text evidence="2">The sequence shown here is derived from an EMBL/GenBank/DDBJ whole genome shotgun (WGS) entry which is preliminary data.</text>
</comment>
<dbReference type="InterPro" id="IPR037191">
    <property type="entry name" value="VPS9_dom_sf"/>
</dbReference>
<sequence length="172" mass="19557">MKLKTLRENLPFLHERLQVKPVLRNVPLQASAAILDQLSTWRLPEQKTACLAWVVRSVQNACRKHVRLVHGQQRRAEMERKETRVSPPPPQPVEITVDDLVGLLLVTAALSQGRLLLANLWVMNLFNLQRPREAQFDEASFHLTTLQSALSFACVVSVPQTQTTPRRGEPQM</sequence>
<name>A0A086JWG8_TOXGO</name>
<reference evidence="2 3" key="1">
    <citation type="submission" date="2014-07" db="EMBL/GenBank/DDBJ databases">
        <authorList>
            <person name="Sibley D."/>
            <person name="Venepally P."/>
            <person name="Karamycheva S."/>
            <person name="Hadjithomas M."/>
            <person name="Khan A."/>
            <person name="Brunk B."/>
            <person name="Roos D."/>
            <person name="Caler E."/>
            <person name="Lorenzi H."/>
        </authorList>
    </citation>
    <scope>NUCLEOTIDE SEQUENCE [LARGE SCALE GENOMIC DNA]</scope>
    <source>
        <strain evidence="2 3">FOU</strain>
    </source>
</reference>